<evidence type="ECO:0000256" key="7">
    <source>
        <dbReference type="NCBIfam" id="TIGR00112"/>
    </source>
</evidence>
<dbReference type="STRING" id="1218173.BALCAV_0212235"/>
<evidence type="ECO:0000256" key="5">
    <source>
        <dbReference type="ARBA" id="ARBA00058118"/>
    </source>
</evidence>
<dbReference type="Gene3D" id="1.10.3730.10">
    <property type="entry name" value="ProC C-terminal domain-like"/>
    <property type="match status" value="1"/>
</dbReference>
<comment type="pathway">
    <text evidence="6">Amino-acid biosynthesis; L-proline biosynthesis; L-proline from L-glutamate 5-semialdehyde: step 1/1.</text>
</comment>
<evidence type="ECO:0000256" key="2">
    <source>
        <dbReference type="ARBA" id="ARBA00022650"/>
    </source>
</evidence>
<dbReference type="InterPro" id="IPR000304">
    <property type="entry name" value="Pyrroline-COOH_reductase"/>
</dbReference>
<evidence type="ECO:0000256" key="3">
    <source>
        <dbReference type="ARBA" id="ARBA00022857"/>
    </source>
</evidence>
<dbReference type="GO" id="GO:0055129">
    <property type="term" value="P:L-proline biosynthetic process"/>
    <property type="evidence" value="ECO:0007669"/>
    <property type="project" value="UniProtKB-UniRule"/>
</dbReference>
<dbReference type="PIRSF" id="PIRSF000193">
    <property type="entry name" value="Pyrrol-5-carb_rd"/>
    <property type="match status" value="1"/>
</dbReference>
<evidence type="ECO:0000313" key="12">
    <source>
        <dbReference type="Proteomes" id="UP000002754"/>
    </source>
</evidence>
<evidence type="ECO:0000259" key="9">
    <source>
        <dbReference type="Pfam" id="PF03807"/>
    </source>
</evidence>
<dbReference type="PANTHER" id="PTHR11645">
    <property type="entry name" value="PYRROLINE-5-CARBOXYLATE REDUCTASE"/>
    <property type="match status" value="1"/>
</dbReference>
<feature type="binding site" evidence="8">
    <location>
        <begin position="59"/>
        <end position="62"/>
    </location>
    <ligand>
        <name>NADP(+)</name>
        <dbReference type="ChEBI" id="CHEBI:58349"/>
    </ligand>
</feature>
<dbReference type="NCBIfam" id="TIGR00112">
    <property type="entry name" value="proC"/>
    <property type="match status" value="1"/>
</dbReference>
<dbReference type="EC" id="1.5.1.2" evidence="6 7"/>
<proteinExistence type="inferred from homology"/>
<evidence type="ECO:0000256" key="1">
    <source>
        <dbReference type="ARBA" id="ARBA00005525"/>
    </source>
</evidence>
<dbReference type="Pfam" id="PF03807">
    <property type="entry name" value="F420_oxidored"/>
    <property type="match status" value="1"/>
</dbReference>
<comment type="subcellular location">
    <subcellularLocation>
        <location evidence="6">Cytoplasm</location>
    </subcellularLocation>
</comment>
<feature type="domain" description="Pyrroline-5-carboxylate reductase catalytic N-terminal" evidence="9">
    <location>
        <begin position="1"/>
        <end position="88"/>
    </location>
</feature>
<dbReference type="InterPro" id="IPR008927">
    <property type="entry name" value="6-PGluconate_DH-like_C_sf"/>
</dbReference>
<evidence type="ECO:0000256" key="8">
    <source>
        <dbReference type="PIRSR" id="PIRSR000193-1"/>
    </source>
</evidence>
<comment type="function">
    <text evidence="5 6">Catalyzes the reduction of 1-pyrroline-5-carboxylate (PCA) to L-proline.</text>
</comment>
<dbReference type="Pfam" id="PF14748">
    <property type="entry name" value="P5CR_dimer"/>
    <property type="match status" value="1"/>
</dbReference>
<keyword evidence="6" id="KW-0963">Cytoplasm</keyword>
<feature type="domain" description="Pyrroline-5-carboxylate reductase dimerisation" evidence="10">
    <location>
        <begin position="151"/>
        <end position="255"/>
    </location>
</feature>
<dbReference type="PANTHER" id="PTHR11645:SF49">
    <property type="entry name" value="PYRROLINE-5-CARBOXYLATE REDUCTASE 1"/>
    <property type="match status" value="1"/>
</dbReference>
<keyword evidence="12" id="KW-1185">Reference proteome</keyword>
<organism evidence="11 12">
    <name type="scientific">Alkalihalobacillus alcalophilus ATCC 27647 = CGMCC 1.3604</name>
    <dbReference type="NCBI Taxonomy" id="1218173"/>
    <lineage>
        <taxon>Bacteria</taxon>
        <taxon>Bacillati</taxon>
        <taxon>Bacillota</taxon>
        <taxon>Bacilli</taxon>
        <taxon>Bacillales</taxon>
        <taxon>Bacillaceae</taxon>
        <taxon>Alkalihalobacillus</taxon>
    </lineage>
</organism>
<dbReference type="InterPro" id="IPR029036">
    <property type="entry name" value="P5CR_dimer"/>
</dbReference>
<dbReference type="EMBL" id="ALPT02000037">
    <property type="protein sequence ID" value="KGA97091.1"/>
    <property type="molecule type" value="Genomic_DNA"/>
</dbReference>
<dbReference type="Proteomes" id="UP000002754">
    <property type="component" value="Unassembled WGS sequence"/>
</dbReference>
<evidence type="ECO:0000259" key="10">
    <source>
        <dbReference type="Pfam" id="PF14748"/>
    </source>
</evidence>
<dbReference type="GO" id="GO:0005737">
    <property type="term" value="C:cytoplasm"/>
    <property type="evidence" value="ECO:0007669"/>
    <property type="project" value="UniProtKB-SubCell"/>
</dbReference>
<dbReference type="SUPFAM" id="SSF48179">
    <property type="entry name" value="6-phosphogluconate dehydrogenase C-terminal domain-like"/>
    <property type="match status" value="1"/>
</dbReference>
<comment type="catalytic activity">
    <reaction evidence="6">
        <text>L-proline + NADP(+) = (S)-1-pyrroline-5-carboxylate + NADPH + 2 H(+)</text>
        <dbReference type="Rhea" id="RHEA:14109"/>
        <dbReference type="ChEBI" id="CHEBI:15378"/>
        <dbReference type="ChEBI" id="CHEBI:17388"/>
        <dbReference type="ChEBI" id="CHEBI:57783"/>
        <dbReference type="ChEBI" id="CHEBI:58349"/>
        <dbReference type="ChEBI" id="CHEBI:60039"/>
        <dbReference type="EC" id="1.5.1.2"/>
    </reaction>
</comment>
<dbReference type="OrthoDB" id="9805754at2"/>
<keyword evidence="3 6" id="KW-0521">NADP</keyword>
<evidence type="ECO:0000256" key="4">
    <source>
        <dbReference type="ARBA" id="ARBA00023002"/>
    </source>
</evidence>
<dbReference type="InterPro" id="IPR036291">
    <property type="entry name" value="NAD(P)-bd_dom_sf"/>
</dbReference>
<comment type="catalytic activity">
    <reaction evidence="6">
        <text>L-proline + NAD(+) = (S)-1-pyrroline-5-carboxylate + NADH + 2 H(+)</text>
        <dbReference type="Rhea" id="RHEA:14105"/>
        <dbReference type="ChEBI" id="CHEBI:15378"/>
        <dbReference type="ChEBI" id="CHEBI:17388"/>
        <dbReference type="ChEBI" id="CHEBI:57540"/>
        <dbReference type="ChEBI" id="CHEBI:57945"/>
        <dbReference type="ChEBI" id="CHEBI:60039"/>
        <dbReference type="EC" id="1.5.1.2"/>
    </reaction>
</comment>
<name>A0A094WJS8_ALKAL</name>
<keyword evidence="2 6" id="KW-0641">Proline biosynthesis</keyword>
<dbReference type="HAMAP" id="MF_01925">
    <property type="entry name" value="P5C_reductase"/>
    <property type="match status" value="1"/>
</dbReference>
<dbReference type="eggNOG" id="COG0345">
    <property type="taxonomic scope" value="Bacteria"/>
</dbReference>
<protein>
    <recommendedName>
        <fullName evidence="6 7">Pyrroline-5-carboxylate reductase</fullName>
        <shortName evidence="6">P5C reductase</shortName>
        <shortName evidence="6">P5CR</shortName>
        <ecNumber evidence="6 7">1.5.1.2</ecNumber>
    </recommendedName>
    <alternativeName>
        <fullName evidence="6">PCA reductase</fullName>
    </alternativeName>
</protein>
<keyword evidence="4 6" id="KW-0560">Oxidoreductase</keyword>
<comment type="similarity">
    <text evidence="1 6">Belongs to the pyrroline-5-carboxylate reductase family.</text>
</comment>
<evidence type="ECO:0000313" key="11">
    <source>
        <dbReference type="EMBL" id="KGA97091.1"/>
    </source>
</evidence>
<dbReference type="AlphaFoldDB" id="A0A094WJS8"/>
<reference evidence="11 12" key="1">
    <citation type="journal article" date="2014" name="Genome Announc.">
        <title>Draft Genome Sequence of Bacillus alcalophilus AV1934, a Classic Alkaliphile Isolated from Human Feces in 1934.</title>
        <authorList>
            <person name="Attie O."/>
            <person name="Jayaprakash A."/>
            <person name="Shah H."/>
            <person name="Paulsen I.T."/>
            <person name="Morino M."/>
            <person name="Takahashi Y."/>
            <person name="Narumi I."/>
            <person name="Sachidanandam R."/>
            <person name="Satoh K."/>
            <person name="Ito M."/>
            <person name="Krulwich T.A."/>
        </authorList>
    </citation>
    <scope>NUCLEOTIDE SEQUENCE [LARGE SCALE GENOMIC DNA]</scope>
    <source>
        <strain evidence="11 12">AV1934</strain>
    </source>
</reference>
<sequence>MAEAIIVGLLKKKVVAPNQITVTNLKDQERLQYLSATYHVQITNDRPKAVEQADIIIFAMKPNGIKDSIDEIKDVVSEKQLFISVLAGIPTIFIEELLNIPAAVIRTMPNTSAIVGASATAMCKGQFATDKDLHIVQTLLEAVGIVLTVDEEKMDAVTGIAGSGPAYLYYFVEGLYHVAAQSGLTTDEATKLITQTIVGVGKRLEATNKSAGELYQEVMSPNGTTEAGFQILEQYHTQQNFEEAVSKAITRSKQLGAVFSEKK</sequence>
<comment type="caution">
    <text evidence="11">The sequence shown here is derived from an EMBL/GenBank/DDBJ whole genome shotgun (WGS) entry which is preliminary data.</text>
</comment>
<accession>A0A094WJS8</accession>
<dbReference type="SUPFAM" id="SSF51735">
    <property type="entry name" value="NAD(P)-binding Rossmann-fold domains"/>
    <property type="match status" value="1"/>
</dbReference>
<keyword evidence="6" id="KW-0028">Amino-acid biosynthesis</keyword>
<dbReference type="Gene3D" id="3.40.50.720">
    <property type="entry name" value="NAD(P)-binding Rossmann-like Domain"/>
    <property type="match status" value="1"/>
</dbReference>
<dbReference type="FunFam" id="1.10.3730.10:FF:000001">
    <property type="entry name" value="Pyrroline-5-carboxylate reductase"/>
    <property type="match status" value="1"/>
</dbReference>
<dbReference type="UniPathway" id="UPA00098">
    <property type="reaction ID" value="UER00361"/>
</dbReference>
<evidence type="ECO:0000256" key="6">
    <source>
        <dbReference type="HAMAP-Rule" id="MF_01925"/>
    </source>
</evidence>
<dbReference type="InterPro" id="IPR028939">
    <property type="entry name" value="P5C_Rdtase_cat_N"/>
</dbReference>
<dbReference type="GO" id="GO:0004735">
    <property type="term" value="F:pyrroline-5-carboxylate reductase activity"/>
    <property type="evidence" value="ECO:0007669"/>
    <property type="project" value="UniProtKB-UniRule"/>
</dbReference>
<gene>
    <name evidence="6" type="primary">proC</name>
    <name evidence="11" type="ORF">BALCAV_0212235</name>
</gene>